<evidence type="ECO:0000256" key="4">
    <source>
        <dbReference type="ARBA" id="ARBA00022496"/>
    </source>
</evidence>
<keyword evidence="4" id="KW-0410">Iron transport</keyword>
<keyword evidence="9" id="KW-0998">Cell outer membrane</keyword>
<dbReference type="Gene3D" id="3.55.50.30">
    <property type="match status" value="1"/>
</dbReference>
<evidence type="ECO:0000256" key="5">
    <source>
        <dbReference type="ARBA" id="ARBA00022692"/>
    </source>
</evidence>
<keyword evidence="4" id="KW-0406">Ion transport</keyword>
<dbReference type="CDD" id="cd01347">
    <property type="entry name" value="ligand_gated_channel"/>
    <property type="match status" value="1"/>
</dbReference>
<comment type="similarity">
    <text evidence="2">Belongs to the TonB-dependent receptor family.</text>
</comment>
<dbReference type="InterPro" id="IPR010105">
    <property type="entry name" value="TonB_sidphr_rcpt"/>
</dbReference>
<dbReference type="AlphaFoldDB" id="A0A484P3V6"/>
<evidence type="ECO:0000313" key="12">
    <source>
        <dbReference type="EMBL" id="VFR89285.1"/>
    </source>
</evidence>
<dbReference type="InterPro" id="IPR037066">
    <property type="entry name" value="Plug_dom_sf"/>
</dbReference>
<keyword evidence="7" id="KW-0798">TonB box</keyword>
<dbReference type="SUPFAM" id="SSF56935">
    <property type="entry name" value="Porins"/>
    <property type="match status" value="1"/>
</dbReference>
<dbReference type="InterPro" id="IPR036942">
    <property type="entry name" value="Beta-barrel_TonB_sf"/>
</dbReference>
<evidence type="ECO:0000256" key="1">
    <source>
        <dbReference type="ARBA" id="ARBA00004571"/>
    </source>
</evidence>
<dbReference type="PANTHER" id="PTHR32552:SF82">
    <property type="entry name" value="FCUA PROTEIN"/>
    <property type="match status" value="1"/>
</dbReference>
<dbReference type="EMBL" id="CAADIO010000019">
    <property type="protein sequence ID" value="VFR89285.1"/>
    <property type="molecule type" value="Genomic_DNA"/>
</dbReference>
<evidence type="ECO:0000256" key="2">
    <source>
        <dbReference type="ARBA" id="ARBA00009810"/>
    </source>
</evidence>
<comment type="subcellular location">
    <subcellularLocation>
        <location evidence="1">Cell outer membrane</location>
        <topology evidence="1">Multi-pass membrane protein</topology>
    </subcellularLocation>
</comment>
<dbReference type="Pfam" id="PF07715">
    <property type="entry name" value="Plug"/>
    <property type="match status" value="1"/>
</dbReference>
<dbReference type="InterPro" id="IPR011662">
    <property type="entry name" value="Secretin/TonB_short_N"/>
</dbReference>
<dbReference type="Gene3D" id="2.40.170.20">
    <property type="entry name" value="TonB-dependent receptor, beta-barrel domain"/>
    <property type="match status" value="1"/>
</dbReference>
<evidence type="ECO:0000256" key="9">
    <source>
        <dbReference type="ARBA" id="ARBA00023237"/>
    </source>
</evidence>
<dbReference type="InterPro" id="IPR012910">
    <property type="entry name" value="Plug_dom"/>
</dbReference>
<proteinExistence type="inferred from homology"/>
<evidence type="ECO:0000256" key="7">
    <source>
        <dbReference type="ARBA" id="ARBA00023077"/>
    </source>
</evidence>
<dbReference type="PANTHER" id="PTHR32552">
    <property type="entry name" value="FERRICHROME IRON RECEPTOR-RELATED"/>
    <property type="match status" value="1"/>
</dbReference>
<evidence type="ECO:0000256" key="6">
    <source>
        <dbReference type="ARBA" id="ARBA00023004"/>
    </source>
</evidence>
<feature type="domain" description="Secretin/TonB short N-terminal" evidence="10">
    <location>
        <begin position="73"/>
        <end position="124"/>
    </location>
</feature>
<dbReference type="SMART" id="SM00965">
    <property type="entry name" value="STN"/>
    <property type="match status" value="1"/>
</dbReference>
<accession>A0A484P3V6</accession>
<evidence type="ECO:0000313" key="11">
    <source>
        <dbReference type="EMBL" id="VFR20608.1"/>
    </source>
</evidence>
<dbReference type="GO" id="GO:0009279">
    <property type="term" value="C:cell outer membrane"/>
    <property type="evidence" value="ECO:0007669"/>
    <property type="project" value="UniProtKB-SubCell"/>
</dbReference>
<keyword evidence="5" id="KW-0812">Transmembrane</keyword>
<dbReference type="PROSITE" id="PS52016">
    <property type="entry name" value="TONB_DEPENDENT_REC_3"/>
    <property type="match status" value="1"/>
</dbReference>
<keyword evidence="8" id="KW-0472">Membrane</keyword>
<dbReference type="GO" id="GO:0015344">
    <property type="term" value="F:siderophore uptake transmembrane transporter activity"/>
    <property type="evidence" value="ECO:0007669"/>
    <property type="project" value="TreeGrafter"/>
</dbReference>
<keyword evidence="11" id="KW-0675">Receptor</keyword>
<reference evidence="11" key="1">
    <citation type="submission" date="2019-03" db="EMBL/GenBank/DDBJ databases">
        <authorList>
            <person name="Danneels B."/>
        </authorList>
    </citation>
    <scope>NUCLEOTIDE SEQUENCE</scope>
</reference>
<evidence type="ECO:0000256" key="3">
    <source>
        <dbReference type="ARBA" id="ARBA00022448"/>
    </source>
</evidence>
<dbReference type="NCBIfam" id="TIGR01783">
    <property type="entry name" value="TonB-siderophor"/>
    <property type="match status" value="1"/>
</dbReference>
<dbReference type="GO" id="GO:0038023">
    <property type="term" value="F:signaling receptor activity"/>
    <property type="evidence" value="ECO:0007669"/>
    <property type="project" value="InterPro"/>
</dbReference>
<dbReference type="Gene3D" id="2.170.130.10">
    <property type="entry name" value="TonB-dependent receptor, plug domain"/>
    <property type="match status" value="1"/>
</dbReference>
<keyword evidence="3" id="KW-0813">Transport</keyword>
<sequence>MHFAPASRRLLSPAFRRTALATSLKLALSAVVVAAPVLLAPTAAHAQSQTRSFDIPGGPLGDVLGRYGREAGIMLSFRPELTEGQQSAGLKGSYSVGGGLEALLAGTGLRAVQQTNGSYVVNRTPGAGQAANMLPTVTVTAASDSGLPPAYAGGQVARGGGLGVLGSADVMDTPFSTTNYTAQMLEDQQARTLADVVVNEASVRMMTSTGSFSEDFQIRGFNVTSGDIGLNGLYGLTSSHRMPAALMERVEVLKGPGTLMYGISPNGSIGGNINIVTKRAGDEPLTRLTTSYESKSIFSTHLDMGRRFGDANQWGIRFNGVYRNGQTSLDNGRQEFGLGALALDYRSPKLRWSLDTYAQKENVDNFRAQNGFHPDITSIPSPPSGHRAIYSGADLTTRDATVATRLEYDVSDRLMVYAAGGYRYGASEQDFPSARTTDAVDSQGNFRVINSWYDAYSRNKTAEIGARANFDTLGVKHMVSVSGSILRSEAGSFFLSAPLSEKIDSNIYDPVKLIPMSGDRRAPAKNSETELTSLSITDTVSFANDRVMLTGGVRKQRVKTESFNAAGAITSTYDADGYSPLAGIVVRPWENVSLYGNFTAGLTRGAIVGPGYTNTGEVLPPYKSKQYEAGVKVDWDRLITTVSVFQITRPSAIADQNNVYAFNGEQRNRGLELSAVGEVVPGLRVMSSATFYDAKLQRTAGGVNQGNDANGVPKYTLNLGADWDLPWVPGLSVNARAIHTASTPYNAENTQTLPSWTRYDIGARYHTEVMGRPVTFRATVENLFDKNYWLSSSTLLTVGTVAAPRTVLLSAQIDF</sequence>
<dbReference type="EMBL" id="CAADHY010000015">
    <property type="protein sequence ID" value="VFR20608.1"/>
    <property type="molecule type" value="Genomic_DNA"/>
</dbReference>
<dbReference type="Pfam" id="PF00593">
    <property type="entry name" value="TonB_dep_Rec_b-barrel"/>
    <property type="match status" value="1"/>
</dbReference>
<protein>
    <submittedName>
        <fullName evidence="11">Ferrichrome-iron receptor</fullName>
    </submittedName>
</protein>
<evidence type="ECO:0000256" key="8">
    <source>
        <dbReference type="ARBA" id="ARBA00023136"/>
    </source>
</evidence>
<keyword evidence="6" id="KW-0408">Iron</keyword>
<dbReference type="InterPro" id="IPR039426">
    <property type="entry name" value="TonB-dep_rcpt-like"/>
</dbReference>
<evidence type="ECO:0000259" key="10">
    <source>
        <dbReference type="SMART" id="SM00965"/>
    </source>
</evidence>
<organism evidence="11">
    <name type="scientific">plant metagenome</name>
    <dbReference type="NCBI Taxonomy" id="1297885"/>
    <lineage>
        <taxon>unclassified sequences</taxon>
        <taxon>metagenomes</taxon>
        <taxon>organismal metagenomes</taxon>
    </lineage>
</organism>
<dbReference type="Pfam" id="PF07660">
    <property type="entry name" value="STN"/>
    <property type="match status" value="1"/>
</dbReference>
<gene>
    <name evidence="11" type="ORF">AMP9_3741</name>
    <name evidence="12" type="ORF">RAN3_3684</name>
</gene>
<dbReference type="GO" id="GO:0015891">
    <property type="term" value="P:siderophore transport"/>
    <property type="evidence" value="ECO:0007669"/>
    <property type="project" value="InterPro"/>
</dbReference>
<name>A0A484P3V6_9ZZZZ</name>
<dbReference type="InterPro" id="IPR000531">
    <property type="entry name" value="Beta-barrel_TonB"/>
</dbReference>